<name>A0ABX4WVJ6_VIBVL</name>
<evidence type="ECO:0000313" key="2">
    <source>
        <dbReference type="EMBL" id="PNM67530.1"/>
    </source>
</evidence>
<organism evidence="2 3">
    <name type="scientific">Vibrio vulnificus</name>
    <dbReference type="NCBI Taxonomy" id="672"/>
    <lineage>
        <taxon>Bacteria</taxon>
        <taxon>Pseudomonadati</taxon>
        <taxon>Pseudomonadota</taxon>
        <taxon>Gammaproteobacteria</taxon>
        <taxon>Vibrionales</taxon>
        <taxon>Vibrionaceae</taxon>
        <taxon>Vibrio</taxon>
    </lineage>
</organism>
<feature type="transmembrane region" description="Helical" evidence="1">
    <location>
        <begin position="124"/>
        <end position="142"/>
    </location>
</feature>
<keyword evidence="1" id="KW-0812">Transmembrane</keyword>
<gene>
    <name evidence="2" type="ORF">AL548_014990</name>
</gene>
<dbReference type="Proteomes" id="UP000054370">
    <property type="component" value="Unassembled WGS sequence"/>
</dbReference>
<feature type="transmembrane region" description="Helical" evidence="1">
    <location>
        <begin position="69"/>
        <end position="85"/>
    </location>
</feature>
<proteinExistence type="predicted"/>
<reference evidence="2" key="1">
    <citation type="submission" date="2017-12" db="EMBL/GenBank/DDBJ databases">
        <title>FDA dAtabase for Regulatory Grade micrObial Sequences (FDA-ARGOS): Supporting development and validation of Infectious Disease Dx tests.</title>
        <authorList>
            <person name="Hoffmann M."/>
            <person name="Allard M."/>
            <person name="Evans P."/>
            <person name="Brown E."/>
            <person name="Tallon L.J."/>
            <person name="Sadzewicz L."/>
            <person name="Sengamalay N."/>
            <person name="Ott S."/>
            <person name="Godinez A."/>
            <person name="Nagaraj S."/>
            <person name="Vavikolanu K."/>
            <person name="Aluvathingal J."/>
            <person name="Nadendla S."/>
            <person name="Hobson J."/>
            <person name="Sichtig H."/>
        </authorList>
    </citation>
    <scope>NUCLEOTIDE SEQUENCE [LARGE SCALE GENOMIC DNA]</scope>
    <source>
        <strain evidence="2">FDAARGOS_118</strain>
    </source>
</reference>
<keyword evidence="3" id="KW-1185">Reference proteome</keyword>
<evidence type="ECO:0000256" key="1">
    <source>
        <dbReference type="SAM" id="Phobius"/>
    </source>
</evidence>
<protein>
    <submittedName>
        <fullName evidence="2">Uncharacterized protein</fullName>
    </submittedName>
</protein>
<feature type="transmembrane region" description="Helical" evidence="1">
    <location>
        <begin position="12"/>
        <end position="32"/>
    </location>
</feature>
<feature type="transmembrane region" description="Helical" evidence="1">
    <location>
        <begin position="97"/>
        <end position="117"/>
    </location>
</feature>
<dbReference type="EMBL" id="LOSH02000004">
    <property type="protein sequence ID" value="PNM67530.1"/>
    <property type="molecule type" value="Genomic_DNA"/>
</dbReference>
<comment type="caution">
    <text evidence="2">The sequence shown here is derived from an EMBL/GenBank/DDBJ whole genome shotgun (WGS) entry which is preliminary data.</text>
</comment>
<sequence>MIRQAVWAFLRLVVVLFLYLPVAYAFLIIIQTSRPRFLEMNWDAYIWLTVLLLVVGYCLFCFSRTKEFGKLFLISVLGVSVLMMYEGQSYTFSTQYISANALYVAFLFLIPAIHFILPSVWTRPFLFLLPVSALSWFLRMSIYQPVCFSYEIYVSKSTLSPEQYDKVFELVLQSFPTTFIGGSMAFGLLIPYWFALYGPNPASTYRSLTINLRVIHNAWRRHFKSV</sequence>
<keyword evidence="1" id="KW-1133">Transmembrane helix</keyword>
<feature type="transmembrane region" description="Helical" evidence="1">
    <location>
        <begin position="178"/>
        <end position="197"/>
    </location>
</feature>
<keyword evidence="1" id="KW-0472">Membrane</keyword>
<feature type="transmembrane region" description="Helical" evidence="1">
    <location>
        <begin position="44"/>
        <end position="62"/>
    </location>
</feature>
<accession>A0ABX4WVJ6</accession>
<evidence type="ECO:0000313" key="3">
    <source>
        <dbReference type="Proteomes" id="UP000054370"/>
    </source>
</evidence>